<proteinExistence type="predicted"/>
<evidence type="ECO:0000313" key="2">
    <source>
        <dbReference type="EMBL" id="SDZ41045.1"/>
    </source>
</evidence>
<keyword evidence="1" id="KW-0812">Transmembrane</keyword>
<evidence type="ECO:0000256" key="1">
    <source>
        <dbReference type="SAM" id="Phobius"/>
    </source>
</evidence>
<name>A0A1H3SU33_9PSEU</name>
<protein>
    <submittedName>
        <fullName evidence="2">Uncharacterized protein</fullName>
    </submittedName>
</protein>
<dbReference type="STRING" id="589385.SAMN05421504_115100"/>
<evidence type="ECO:0000313" key="3">
    <source>
        <dbReference type="Proteomes" id="UP000199515"/>
    </source>
</evidence>
<dbReference type="AlphaFoldDB" id="A0A1H3SU33"/>
<dbReference type="OrthoDB" id="3616227at2"/>
<keyword evidence="3" id="KW-1185">Reference proteome</keyword>
<dbReference type="RefSeq" id="WP_091299741.1">
    <property type="nucleotide sequence ID" value="NZ_FNON01000015.1"/>
</dbReference>
<gene>
    <name evidence="2" type="ORF">SAMN05421504_115100</name>
</gene>
<accession>A0A1H3SU33</accession>
<keyword evidence="1" id="KW-1133">Transmembrane helix</keyword>
<keyword evidence="1" id="KW-0472">Membrane</keyword>
<feature type="transmembrane region" description="Helical" evidence="1">
    <location>
        <begin position="73"/>
        <end position="95"/>
    </location>
</feature>
<organism evidence="2 3">
    <name type="scientific">Amycolatopsis xylanica</name>
    <dbReference type="NCBI Taxonomy" id="589385"/>
    <lineage>
        <taxon>Bacteria</taxon>
        <taxon>Bacillati</taxon>
        <taxon>Actinomycetota</taxon>
        <taxon>Actinomycetes</taxon>
        <taxon>Pseudonocardiales</taxon>
        <taxon>Pseudonocardiaceae</taxon>
        <taxon>Amycolatopsis</taxon>
    </lineage>
</organism>
<reference evidence="2 3" key="1">
    <citation type="submission" date="2016-10" db="EMBL/GenBank/DDBJ databases">
        <authorList>
            <person name="de Groot N.N."/>
        </authorList>
    </citation>
    <scope>NUCLEOTIDE SEQUENCE [LARGE SCALE GENOMIC DNA]</scope>
    <source>
        <strain evidence="2 3">CPCC 202699</strain>
    </source>
</reference>
<dbReference type="EMBL" id="FNON01000015">
    <property type="protein sequence ID" value="SDZ41045.1"/>
    <property type="molecule type" value="Genomic_DNA"/>
</dbReference>
<dbReference type="Proteomes" id="UP000199515">
    <property type="component" value="Unassembled WGS sequence"/>
</dbReference>
<sequence length="99" mass="11032">MSLEQRLSRQITSGDQVWVSLRDSGLPREQVEAMAGHYGREVIWQCTDDTDQWLLIGEPGASPVRSSAPLVPFTLMAALPWLAVILFTGAFVYLLSARR</sequence>